<feature type="compositionally biased region" description="Low complexity" evidence="1">
    <location>
        <begin position="95"/>
        <end position="112"/>
    </location>
</feature>
<evidence type="ECO:0000313" key="4">
    <source>
        <dbReference type="Proteomes" id="UP000033772"/>
    </source>
</evidence>
<feature type="transmembrane region" description="Helical" evidence="2">
    <location>
        <begin position="41"/>
        <end position="61"/>
    </location>
</feature>
<name>A0A1J4N743_9ACTN</name>
<dbReference type="STRING" id="1844.UG56_008060"/>
<accession>A0A1J4N743</accession>
<protein>
    <submittedName>
        <fullName evidence="3">Uncharacterized protein</fullName>
    </submittedName>
</protein>
<comment type="caution">
    <text evidence="3">The sequence shown here is derived from an EMBL/GenBank/DDBJ whole genome shotgun (WGS) entry which is preliminary data.</text>
</comment>
<reference evidence="3" key="1">
    <citation type="submission" date="2016-10" db="EMBL/GenBank/DDBJ databases">
        <title>Draft Genome Sequence of Nocardioides luteus Strain BAFB, an Alkane-Degrading Bacterium Isolated from JP-7 Polluted Soil.</title>
        <authorList>
            <person name="Brown L."/>
            <person name="Ruiz O.N."/>
            <person name="Gunasekera T."/>
        </authorList>
    </citation>
    <scope>NUCLEOTIDE SEQUENCE [LARGE SCALE GENOMIC DNA]</scope>
    <source>
        <strain evidence="3">BAFB</strain>
    </source>
</reference>
<feature type="region of interest" description="Disordered" evidence="1">
    <location>
        <begin position="156"/>
        <end position="263"/>
    </location>
</feature>
<proteinExistence type="predicted"/>
<organism evidence="3 4">
    <name type="scientific">Nocardioides luteus</name>
    <dbReference type="NCBI Taxonomy" id="1844"/>
    <lineage>
        <taxon>Bacteria</taxon>
        <taxon>Bacillati</taxon>
        <taxon>Actinomycetota</taxon>
        <taxon>Actinomycetes</taxon>
        <taxon>Propionibacteriales</taxon>
        <taxon>Nocardioidaceae</taxon>
        <taxon>Nocardioides</taxon>
    </lineage>
</organism>
<feature type="compositionally biased region" description="Low complexity" evidence="1">
    <location>
        <begin position="212"/>
        <end position="257"/>
    </location>
</feature>
<feature type="region of interest" description="Disordered" evidence="1">
    <location>
        <begin position="88"/>
        <end position="114"/>
    </location>
</feature>
<gene>
    <name evidence="3" type="ORF">UG56_008060</name>
</gene>
<evidence type="ECO:0000256" key="2">
    <source>
        <dbReference type="SAM" id="Phobius"/>
    </source>
</evidence>
<keyword evidence="4" id="KW-1185">Reference proteome</keyword>
<evidence type="ECO:0000313" key="3">
    <source>
        <dbReference type="EMBL" id="OIJ27325.1"/>
    </source>
</evidence>
<keyword evidence="2" id="KW-0472">Membrane</keyword>
<sequence length="263" mass="26166">MSDNPPSRDTPATKPIDWIATTAGALAAVTSALLLSTLGAVGTLVGAAIGSVAATIGSNLYSQWLAKTHQKVTSAQALARWRSAGLAGVRSGSGPTAEPDTETAAAESGEAEPVPPWRERLRTLPWKRIALLSLAMFVVVVAVITTFELLAGRSVSSIVGDGNDGTTISGVTGGGSDKGDDGPRESPSTGPTATPDESPSASTEPSEDAEPSEPASTEEPSAEPSSSTGSSASPSAQPSESGSASSEPSPSAPTSSAGDQPTP</sequence>
<feature type="compositionally biased region" description="Low complexity" evidence="1">
    <location>
        <begin position="194"/>
        <end position="204"/>
    </location>
</feature>
<keyword evidence="2" id="KW-1133">Transmembrane helix</keyword>
<dbReference type="Proteomes" id="UP000033772">
    <property type="component" value="Unassembled WGS sequence"/>
</dbReference>
<dbReference type="AlphaFoldDB" id="A0A1J4N743"/>
<keyword evidence="2" id="KW-0812">Transmembrane</keyword>
<evidence type="ECO:0000256" key="1">
    <source>
        <dbReference type="SAM" id="MobiDB-lite"/>
    </source>
</evidence>
<dbReference type="OrthoDB" id="3788123at2"/>
<dbReference type="RefSeq" id="WP_045549202.1">
    <property type="nucleotide sequence ID" value="NZ_JZDQ02000009.1"/>
</dbReference>
<dbReference type="EMBL" id="JZDQ02000009">
    <property type="protein sequence ID" value="OIJ27325.1"/>
    <property type="molecule type" value="Genomic_DNA"/>
</dbReference>
<feature type="transmembrane region" description="Helical" evidence="2">
    <location>
        <begin position="129"/>
        <end position="151"/>
    </location>
</feature>